<dbReference type="OrthoDB" id="10434931at2759"/>
<gene>
    <name evidence="2" type="primary">LOC111360742</name>
</gene>
<dbReference type="RefSeq" id="XP_022832664.1">
    <property type="nucleotide sequence ID" value="XM_022976896.1"/>
</dbReference>
<name>A0A9J7J111_SPOLT</name>
<dbReference type="Proteomes" id="UP000301870">
    <property type="component" value="Chromosome Z"/>
</dbReference>
<dbReference type="AlphaFoldDB" id="A0A9J7J111"/>
<dbReference type="KEGG" id="sliu:111360742"/>
<proteinExistence type="predicted"/>
<organism evidence="1 2">
    <name type="scientific">Spodoptera litura</name>
    <name type="common">Asian cotton leafworm</name>
    <dbReference type="NCBI Taxonomy" id="69820"/>
    <lineage>
        <taxon>Eukaryota</taxon>
        <taxon>Metazoa</taxon>
        <taxon>Ecdysozoa</taxon>
        <taxon>Arthropoda</taxon>
        <taxon>Hexapoda</taxon>
        <taxon>Insecta</taxon>
        <taxon>Pterygota</taxon>
        <taxon>Neoptera</taxon>
        <taxon>Endopterygota</taxon>
        <taxon>Lepidoptera</taxon>
        <taxon>Glossata</taxon>
        <taxon>Ditrysia</taxon>
        <taxon>Noctuoidea</taxon>
        <taxon>Noctuidae</taxon>
        <taxon>Amphipyrinae</taxon>
        <taxon>Spodoptera</taxon>
    </lineage>
</organism>
<keyword evidence="1" id="KW-1185">Reference proteome</keyword>
<reference evidence="2" key="1">
    <citation type="submission" date="2025-08" db="UniProtKB">
        <authorList>
            <consortium name="RefSeq"/>
        </authorList>
    </citation>
    <scope>IDENTIFICATION</scope>
    <source>
        <strain evidence="2">Ishihara</strain>
        <tissue evidence="2">Whole body</tissue>
    </source>
</reference>
<sequence>MDDFFKNIRSTLVNVDNIIKEEPISENKIDHSKLLKDIETKPKDDTRVNVNQQYIIIKQLKRNDLNANDNSGPCEGRLEADQKDISSFKSMEVIGIVDKSYRNKDTKDEVKSFRSKIFETIMTKTSSFLEQVTASYSALTKEEEAPIGDEIPERLPFDM</sequence>
<evidence type="ECO:0000313" key="1">
    <source>
        <dbReference type="Proteomes" id="UP000301870"/>
    </source>
</evidence>
<evidence type="ECO:0000313" key="2">
    <source>
        <dbReference type="RefSeq" id="XP_022832664.1"/>
    </source>
</evidence>
<dbReference type="GeneID" id="111360742"/>
<protein>
    <submittedName>
        <fullName evidence="2">Uncharacterized protein LOC111360742 isoform X1</fullName>
    </submittedName>
</protein>
<accession>A0A9J7J111</accession>